<evidence type="ECO:0000313" key="11">
    <source>
        <dbReference type="Proteomes" id="UP000318946"/>
    </source>
</evidence>
<evidence type="ECO:0000256" key="2">
    <source>
        <dbReference type="ARBA" id="ARBA00022692"/>
    </source>
</evidence>
<dbReference type="AlphaFoldDB" id="A0A3D3YL83"/>
<feature type="region of interest" description="Disordered" evidence="8">
    <location>
        <begin position="32"/>
        <end position="58"/>
    </location>
</feature>
<comment type="subcellular location">
    <subcellularLocation>
        <location evidence="1">Membrane</location>
    </subcellularLocation>
</comment>
<feature type="signal peptide" evidence="9">
    <location>
        <begin position="1"/>
        <end position="23"/>
    </location>
</feature>
<keyword evidence="3 9" id="KW-0732">Signal</keyword>
<keyword evidence="5" id="KW-0472">Membrane</keyword>
<dbReference type="NCBIfam" id="TIGR03303">
    <property type="entry name" value="OM_YaeT"/>
    <property type="match status" value="1"/>
</dbReference>
<organism evidence="10 11">
    <name type="scientific">Alistipes communis</name>
    <dbReference type="NCBI Taxonomy" id="2585118"/>
    <lineage>
        <taxon>Bacteria</taxon>
        <taxon>Pseudomonadati</taxon>
        <taxon>Bacteroidota</taxon>
        <taxon>Bacteroidia</taxon>
        <taxon>Bacteroidales</taxon>
        <taxon>Rikenellaceae</taxon>
        <taxon>Alistipes</taxon>
    </lineage>
</organism>
<dbReference type="PANTHER" id="PTHR12815">
    <property type="entry name" value="SORTING AND ASSEMBLY MACHINERY SAMM50 PROTEIN FAMILY MEMBER"/>
    <property type="match status" value="1"/>
</dbReference>
<evidence type="ECO:0000256" key="8">
    <source>
        <dbReference type="SAM" id="MobiDB-lite"/>
    </source>
</evidence>
<keyword evidence="6" id="KW-0998">Cell outer membrane</keyword>
<dbReference type="InterPro" id="IPR023707">
    <property type="entry name" value="OM_assembly_BamA"/>
</dbReference>
<dbReference type="InterPro" id="IPR000184">
    <property type="entry name" value="Bac_surfAg_D15"/>
</dbReference>
<keyword evidence="2" id="KW-0812">Transmembrane</keyword>
<dbReference type="EMBL" id="AP019735">
    <property type="protein sequence ID" value="BBL03538.1"/>
    <property type="molecule type" value="Genomic_DNA"/>
</dbReference>
<sequence length="861" mass="97978">MNRLRKICLAIAAPLFCVSGIFAQEKNPADTTAVTTPAAPQDAASDDTEETLPPFDEKAPIMKGKPKRYFIRKINLRGIEYLNKTVVQASTGLVPGDSIYLPSENIADVIAKLWNQRLFADVKVGATIDGDSVDMEISVRERPRVYRWLFEGEGVGKGRQKDIIEKLQLKTGGELSDYVIDKNTKLIKKYFAEKAFRNAEVSVRIENDPVIQNAVNVTFVIDRKRKVKIGKINFHGNEQFKDKRLRRTFKKTHQKSINFFKSSKLKEDDYETDKENLIDFYNSKGYRNFTILSDSIYPINDRRLGIDLSVSEGNKYYIRNITWVGNSVYPTSDLQRMFGVKSGDTYDKKTINKRLGYGKEDNPEDMSIKSLYQNNGYLMSQIEPAEIIIGADSIDMEMKIFEGKQFSINNVGISGNMRVNDEVIRRELYTLPGELYNRALLMQTIRQLAGMGHFDQEKIMPDIKPVSNELVDINWPLEEQASDQFNIAGGWGSGTFVGSVGITLNNLSVRNFFKKGAWRPYPMGQNQKFSISAQTNGTYYKALAMSFTDPWLGGRKPNSFTLSVHLSEQNNAYYFWQTSTQHFRTTGVAAGLGKRLRWPDPNFSFYAEASYERYALKNWDYFVMKNGAANTLALKFVLSRSTVSQPIYPRSGSEFTVSVQLTPPYSLWDGKDYADANLPDEERYHWIEYHKWQLKSKWFFPLTNNQNLVLMAAAEMGYLGHYNKNKVSPFERFEVGGDGMSGYNMYGIDIIAVRGYEEGALDPSNNYSVAYNKYTMELRYPVILKPSSQIYVLGFLEGANAFDSWKQFSPFKIKRAAGFGVRLYLPVVGMLGIDWGYGFDAPANQTGKSGSQIHFMMGQQF</sequence>
<dbReference type="OrthoDB" id="9802086at2"/>
<dbReference type="Pfam" id="PF07244">
    <property type="entry name" value="POTRA"/>
    <property type="match status" value="3"/>
</dbReference>
<dbReference type="Pfam" id="PF01103">
    <property type="entry name" value="Omp85"/>
    <property type="match status" value="1"/>
</dbReference>
<keyword evidence="11" id="KW-1185">Reference proteome</keyword>
<evidence type="ECO:0000256" key="5">
    <source>
        <dbReference type="ARBA" id="ARBA00023136"/>
    </source>
</evidence>
<dbReference type="PIRSF" id="PIRSF006076">
    <property type="entry name" value="OM_assembly_OMP85"/>
    <property type="match status" value="1"/>
</dbReference>
<gene>
    <name evidence="10" type="ORF">A5CBH24_08510</name>
</gene>
<keyword evidence="4" id="KW-0677">Repeat</keyword>
<accession>A0A4Y1XQJ3</accession>
<proteinExistence type="predicted"/>
<reference evidence="11" key="1">
    <citation type="submission" date="2019-06" db="EMBL/GenBank/DDBJ databases">
        <title>Alistipes onderdonkii subsp. vulgaris subsp. nov., Alistipes dispar sp. nov. and Alistipes communis sp. nov., isolated from human faeces, and creation of Alistipes onderdonkii subsp. onderdonkii subsp. nov.</title>
        <authorList>
            <person name="Sakamoto M."/>
            <person name="Ikeyama N."/>
            <person name="Ogata Y."/>
            <person name="Suda W."/>
            <person name="Iino T."/>
            <person name="Hattori M."/>
            <person name="Ohkuma M."/>
        </authorList>
    </citation>
    <scope>NUCLEOTIDE SEQUENCE [LARGE SCALE GENOMIC DNA]</scope>
    <source>
        <strain evidence="11">5CBH24</strain>
    </source>
</reference>
<accession>A0A3D3YL83</accession>
<dbReference type="GO" id="GO:0071709">
    <property type="term" value="P:membrane assembly"/>
    <property type="evidence" value="ECO:0007669"/>
    <property type="project" value="InterPro"/>
</dbReference>
<accession>A0A4Y1WTZ3</accession>
<dbReference type="InterPro" id="IPR039910">
    <property type="entry name" value="D15-like"/>
</dbReference>
<feature type="compositionally biased region" description="Low complexity" evidence="8">
    <location>
        <begin position="32"/>
        <end position="43"/>
    </location>
</feature>
<protein>
    <recommendedName>
        <fullName evidence="7">Outer membrane protein assembly factor BamA</fullName>
    </recommendedName>
</protein>
<evidence type="ECO:0000313" key="10">
    <source>
        <dbReference type="EMBL" id="BBL03538.1"/>
    </source>
</evidence>
<evidence type="ECO:0000256" key="9">
    <source>
        <dbReference type="SAM" id="SignalP"/>
    </source>
</evidence>
<name>A0A3D3YL83_9BACT</name>
<dbReference type="Gene3D" id="3.10.20.310">
    <property type="entry name" value="membrane protein fhac"/>
    <property type="match status" value="4"/>
</dbReference>
<evidence type="ECO:0000256" key="3">
    <source>
        <dbReference type="ARBA" id="ARBA00022729"/>
    </source>
</evidence>
<dbReference type="RefSeq" id="WP_141412319.1">
    <property type="nucleotide sequence ID" value="NZ_AP019735.1"/>
</dbReference>
<feature type="chain" id="PRO_5044198150" description="Outer membrane protein assembly factor BamA" evidence="9">
    <location>
        <begin position="24"/>
        <end position="861"/>
    </location>
</feature>
<dbReference type="Proteomes" id="UP000318946">
    <property type="component" value="Chromosome"/>
</dbReference>
<dbReference type="Gene3D" id="2.40.160.50">
    <property type="entry name" value="membrane protein fhac: a member of the omp85/tpsb transporter family"/>
    <property type="match status" value="1"/>
</dbReference>
<dbReference type="GO" id="GO:0009279">
    <property type="term" value="C:cell outer membrane"/>
    <property type="evidence" value="ECO:0007669"/>
    <property type="project" value="UniProtKB-UniRule"/>
</dbReference>
<evidence type="ECO:0000256" key="7">
    <source>
        <dbReference type="NCBIfam" id="TIGR03303"/>
    </source>
</evidence>
<dbReference type="GeneID" id="78341563"/>
<evidence type="ECO:0000256" key="1">
    <source>
        <dbReference type="ARBA" id="ARBA00004370"/>
    </source>
</evidence>
<dbReference type="STRING" id="1118061.GCA_000311925_02644"/>
<evidence type="ECO:0000256" key="4">
    <source>
        <dbReference type="ARBA" id="ARBA00022737"/>
    </source>
</evidence>
<dbReference type="PANTHER" id="PTHR12815:SF47">
    <property type="entry name" value="TRANSLOCATION AND ASSEMBLY MODULE SUBUNIT TAMA"/>
    <property type="match status" value="1"/>
</dbReference>
<evidence type="ECO:0000256" key="6">
    <source>
        <dbReference type="ARBA" id="ARBA00023237"/>
    </source>
</evidence>
<dbReference type="InterPro" id="IPR010827">
    <property type="entry name" value="BamA/TamA_POTRA"/>
</dbReference>
<dbReference type="KEGG" id="acou:A5CBH24_08510"/>